<dbReference type="Proteomes" id="UP000285883">
    <property type="component" value="Unassembled WGS sequence"/>
</dbReference>
<evidence type="ECO:0000313" key="5">
    <source>
        <dbReference type="Proteomes" id="UP000285624"/>
    </source>
</evidence>
<accession>A0A421GQD3</accession>
<feature type="region of interest" description="Disordered" evidence="1">
    <location>
        <begin position="344"/>
        <end position="376"/>
    </location>
</feature>
<reference evidence="2" key="1">
    <citation type="journal article" date="2015" name="Genom Data">
        <title>Genome sequences of six Phytophthora species associated with forests in New Zealand.</title>
        <authorList>
            <person name="Studholme D.J."/>
            <person name="McDougal R.L."/>
            <person name="Sambles C."/>
            <person name="Hansen E."/>
            <person name="Hardy G."/>
            <person name="Grant M."/>
            <person name="Ganley R.J."/>
            <person name="Williams N.M."/>
        </authorList>
    </citation>
    <scope>NUCLEOTIDE SEQUENCE</scope>
    <source>
        <strain evidence="2">NZFS 3630</strain>
    </source>
</reference>
<dbReference type="STRING" id="325452.A0A421GQD3"/>
<feature type="region of interest" description="Disordered" evidence="1">
    <location>
        <begin position="24"/>
        <end position="63"/>
    </location>
</feature>
<dbReference type="EMBL" id="MAYM02000669">
    <property type="protein sequence ID" value="RLN37027.1"/>
    <property type="molecule type" value="Genomic_DNA"/>
</dbReference>
<reference evidence="5 6" key="2">
    <citation type="submission" date="2018-07" db="EMBL/GenBank/DDBJ databases">
        <title>Genome sequencing of oomycete isolates from Chile give support for New Zealand origin for Phytophthora kernoviae and make available the first Nothophytophthora sp. genome.</title>
        <authorList>
            <person name="Studholme D.J."/>
            <person name="Sanfuentes E."/>
            <person name="Panda P."/>
            <person name="Hill R."/>
            <person name="Sambles C."/>
            <person name="Grant M."/>
            <person name="Williams N.M."/>
            <person name="Mcdougal R.L."/>
        </authorList>
    </citation>
    <scope>NUCLEOTIDE SEQUENCE [LARGE SCALE GENOMIC DNA]</scope>
    <source>
        <strain evidence="3">Chile2</strain>
        <strain evidence="4">Chile4</strain>
    </source>
</reference>
<proteinExistence type="predicted"/>
<evidence type="ECO:0000313" key="3">
    <source>
        <dbReference type="EMBL" id="RLN37027.1"/>
    </source>
</evidence>
<feature type="compositionally biased region" description="Basic and acidic residues" evidence="1">
    <location>
        <begin position="347"/>
        <end position="366"/>
    </location>
</feature>
<feature type="compositionally biased region" description="Pro residues" evidence="1">
    <location>
        <begin position="31"/>
        <end position="44"/>
    </location>
</feature>
<comment type="caution">
    <text evidence="4">The sequence shown here is derived from an EMBL/GenBank/DDBJ whole genome shotgun (WGS) entry which is preliminary data.</text>
</comment>
<evidence type="ECO:0000313" key="4">
    <source>
        <dbReference type="EMBL" id="RLN80167.1"/>
    </source>
</evidence>
<dbReference type="AlphaFoldDB" id="A0A421GQD3"/>
<gene>
    <name evidence="3" type="ORF">BBI17_004902</name>
    <name evidence="4" type="ORF">BBO99_00004698</name>
    <name evidence="2" type="ORF">JM18_007102</name>
</gene>
<feature type="compositionally biased region" description="Acidic residues" evidence="1">
    <location>
        <begin position="48"/>
        <end position="63"/>
    </location>
</feature>
<dbReference type="EMBL" id="MBDN02000118">
    <property type="protein sequence ID" value="RLN80167.1"/>
    <property type="molecule type" value="Genomic_DNA"/>
</dbReference>
<evidence type="ECO:0000313" key="6">
    <source>
        <dbReference type="Proteomes" id="UP000285883"/>
    </source>
</evidence>
<dbReference type="Proteomes" id="UP000285624">
    <property type="component" value="Unassembled WGS sequence"/>
</dbReference>
<organism evidence="4 5">
    <name type="scientific">Phytophthora kernoviae</name>
    <dbReference type="NCBI Taxonomy" id="325452"/>
    <lineage>
        <taxon>Eukaryota</taxon>
        <taxon>Sar</taxon>
        <taxon>Stramenopiles</taxon>
        <taxon>Oomycota</taxon>
        <taxon>Peronosporomycetes</taxon>
        <taxon>Peronosporales</taxon>
        <taxon>Peronosporaceae</taxon>
        <taxon>Phytophthora</taxon>
    </lineage>
</organism>
<evidence type="ECO:0000313" key="2">
    <source>
        <dbReference type="EMBL" id="KAG2520430.1"/>
    </source>
</evidence>
<sequence length="376" mass="42329">MISFDTFSGPRRLREAELDSAGLLTLAELPTPAPQLFPPLPDPPDGSSSDENDDFYESQEDDEDCDLFHEKDNVTATASQQEEQEQEQVSGGRIRQLVELLTLQSRNVEDTRSALVNKLLGVVKVHDLLLSRATEEQIVNAANDAITDEILASVDEEERRRQQHQVASCVPEVTTSARRFAPGQLSPFRVLELVNVLDSTTDAASKVRDRVLEKIPQVLPPPAAALVWRSLDKVGDADLILRKTLQRIGVWGGHSVVPARILKYMRLLMHHEVSTNAFSVVVRFDPRPSHWELQRPGMVSPRSLPSSPTLNQQVRKRMGNYTLQTLLGARDKLHQLVAARRKFHQRLSQDEQPRTNDRQKQSEQREQQSLVVSVDA</sequence>
<dbReference type="EMBL" id="JPWU03000291">
    <property type="protein sequence ID" value="KAG2520430.1"/>
    <property type="molecule type" value="Genomic_DNA"/>
</dbReference>
<reference evidence="2" key="3">
    <citation type="submission" date="2020-06" db="EMBL/GenBank/DDBJ databases">
        <authorList>
            <person name="Studholme D.J."/>
        </authorList>
    </citation>
    <scope>NUCLEOTIDE SEQUENCE</scope>
    <source>
        <strain evidence="2">NZFS 3630</strain>
    </source>
</reference>
<dbReference type="Proteomes" id="UP000792063">
    <property type="component" value="Unassembled WGS sequence"/>
</dbReference>
<name>A0A421GQD3_9STRA</name>
<keyword evidence="5" id="KW-1185">Reference proteome</keyword>
<protein>
    <submittedName>
        <fullName evidence="4">Uncharacterized protein</fullName>
    </submittedName>
</protein>
<evidence type="ECO:0000256" key="1">
    <source>
        <dbReference type="SAM" id="MobiDB-lite"/>
    </source>
</evidence>